<reference evidence="2" key="1">
    <citation type="journal article" date="2019" name="Int. J. Syst. Evol. Microbiol.">
        <title>The Global Catalogue of Microorganisms (GCM) 10K type strain sequencing project: providing services to taxonomists for standard genome sequencing and annotation.</title>
        <authorList>
            <consortium name="The Broad Institute Genomics Platform"/>
            <consortium name="The Broad Institute Genome Sequencing Center for Infectious Disease"/>
            <person name="Wu L."/>
            <person name="Ma J."/>
        </authorList>
    </citation>
    <scope>NUCLEOTIDE SEQUENCE [LARGE SCALE GENOMIC DNA]</scope>
    <source>
        <strain evidence="2">CGMCC 1.15043</strain>
    </source>
</reference>
<sequence>MKKEDMAMYEEIDGSLGVAIHLYIPLLPFLSSSGLSSTRLNSALLASTQLIPLYYRVASFVNLTISGLNALASFK</sequence>
<evidence type="ECO:0000313" key="1">
    <source>
        <dbReference type="EMBL" id="GFZ89756.1"/>
    </source>
</evidence>
<gene>
    <name evidence="1" type="ORF">GCM10008018_39980</name>
</gene>
<proteinExistence type="predicted"/>
<keyword evidence="2" id="KW-1185">Reference proteome</keyword>
<protein>
    <submittedName>
        <fullName evidence="1">Uncharacterized protein</fullName>
    </submittedName>
</protein>
<organism evidence="1 2">
    <name type="scientific">Paenibacillus marchantiophytorum</name>
    <dbReference type="NCBI Taxonomy" id="1619310"/>
    <lineage>
        <taxon>Bacteria</taxon>
        <taxon>Bacillati</taxon>
        <taxon>Bacillota</taxon>
        <taxon>Bacilli</taxon>
        <taxon>Bacillales</taxon>
        <taxon>Paenibacillaceae</taxon>
        <taxon>Paenibacillus</taxon>
    </lineage>
</organism>
<comment type="caution">
    <text evidence="1">The sequence shown here is derived from an EMBL/GenBank/DDBJ whole genome shotgun (WGS) entry which is preliminary data.</text>
</comment>
<dbReference type="EMBL" id="BMHE01000021">
    <property type="protein sequence ID" value="GFZ89756.1"/>
    <property type="molecule type" value="Genomic_DNA"/>
</dbReference>
<dbReference type="Proteomes" id="UP000615455">
    <property type="component" value="Unassembled WGS sequence"/>
</dbReference>
<accession>A0ABQ1EVX5</accession>
<name>A0ABQ1EVX5_9BACL</name>
<evidence type="ECO:0000313" key="2">
    <source>
        <dbReference type="Proteomes" id="UP000615455"/>
    </source>
</evidence>